<evidence type="ECO:0000313" key="4">
    <source>
        <dbReference type="Proteomes" id="UP000268016"/>
    </source>
</evidence>
<feature type="region of interest" description="Disordered" evidence="1">
    <location>
        <begin position="1"/>
        <end position="27"/>
    </location>
</feature>
<dbReference type="AlphaFoldDB" id="A0A3N2R823"/>
<gene>
    <name evidence="3" type="ORF">EAT49_04680</name>
</gene>
<protein>
    <submittedName>
        <fullName evidence="3">DUF296 domain-containing protein</fullName>
    </submittedName>
</protein>
<dbReference type="Gene3D" id="3.30.1330.80">
    <property type="entry name" value="Hypothetical protein, similar to alpha- acetolactate decarboxylase, domain 2"/>
    <property type="match status" value="1"/>
</dbReference>
<dbReference type="Pfam" id="PF03479">
    <property type="entry name" value="PCC"/>
    <property type="match status" value="1"/>
</dbReference>
<dbReference type="EMBL" id="RDRB01000002">
    <property type="protein sequence ID" value="ROU03595.1"/>
    <property type="molecule type" value="Genomic_DNA"/>
</dbReference>
<dbReference type="CDD" id="cd11378">
    <property type="entry name" value="DUF296"/>
    <property type="match status" value="1"/>
</dbReference>
<dbReference type="OrthoDB" id="552202at2"/>
<dbReference type="PROSITE" id="PS51742">
    <property type="entry name" value="PPC"/>
    <property type="match status" value="1"/>
</dbReference>
<proteinExistence type="predicted"/>
<accession>A0A3N2R823</accession>
<dbReference type="PANTHER" id="PTHR34988">
    <property type="entry name" value="PROTEIN, PUTATIVE-RELATED"/>
    <property type="match status" value="1"/>
</dbReference>
<dbReference type="Proteomes" id="UP000268016">
    <property type="component" value="Unassembled WGS sequence"/>
</dbReference>
<dbReference type="PANTHER" id="PTHR34988:SF1">
    <property type="entry name" value="DNA-BINDING PROTEIN"/>
    <property type="match status" value="1"/>
</dbReference>
<reference evidence="3 4" key="1">
    <citation type="submission" date="2018-10" db="EMBL/GenBank/DDBJ databases">
        <title>Histidinibacterium lentulum gen. nov., sp. nov., a marine bacterium from the culture broth of Picochlorum sp. 122.</title>
        <authorList>
            <person name="Wang G."/>
        </authorList>
    </citation>
    <scope>NUCLEOTIDE SEQUENCE [LARGE SCALE GENOMIC DNA]</scope>
    <source>
        <strain evidence="3 4">B17</strain>
    </source>
</reference>
<sequence>MAGRRSGVAEPGSGRGRARGRRGVSRSAEAARFDAVRLRPGEDLRQALEARFARSGAAAGAVIACAGSLTRAVLRYADRDEGTEVPGPLEIVSLSGTLSPDGPHLHLAVSDRDGAMRGGHLLAGCEVRTTAEVVLWLGGDMVFAREPDEVTGARELVVTRPG</sequence>
<evidence type="ECO:0000259" key="2">
    <source>
        <dbReference type="PROSITE" id="PS51742"/>
    </source>
</evidence>
<keyword evidence="4" id="KW-1185">Reference proteome</keyword>
<dbReference type="InterPro" id="IPR005175">
    <property type="entry name" value="PPC_dom"/>
</dbReference>
<feature type="domain" description="PPC" evidence="2">
    <location>
        <begin position="28"/>
        <end position="159"/>
    </location>
</feature>
<evidence type="ECO:0000313" key="3">
    <source>
        <dbReference type="EMBL" id="ROU03595.1"/>
    </source>
</evidence>
<dbReference type="SUPFAM" id="SSF117856">
    <property type="entry name" value="AF0104/ALDC/Ptd012-like"/>
    <property type="match status" value="1"/>
</dbReference>
<evidence type="ECO:0000256" key="1">
    <source>
        <dbReference type="SAM" id="MobiDB-lite"/>
    </source>
</evidence>
<comment type="caution">
    <text evidence="3">The sequence shown here is derived from an EMBL/GenBank/DDBJ whole genome shotgun (WGS) entry which is preliminary data.</text>
</comment>
<organism evidence="3 4">
    <name type="scientific">Histidinibacterium lentulum</name>
    <dbReference type="NCBI Taxonomy" id="2480588"/>
    <lineage>
        <taxon>Bacteria</taxon>
        <taxon>Pseudomonadati</taxon>
        <taxon>Pseudomonadota</taxon>
        <taxon>Alphaproteobacteria</taxon>
        <taxon>Rhodobacterales</taxon>
        <taxon>Paracoccaceae</taxon>
        <taxon>Histidinibacterium</taxon>
    </lineage>
</organism>
<name>A0A3N2R823_9RHOB</name>